<sequence>MAALVKGKSRPARDRVELVDPFAVLDQTHREVLTQLQALQGLMPRLESYNVDDAARAIARGAVDFFGHHARQHHADEEKRVFPDLLNSGDEALCQQVLRLQQDHGWLEEDWLELGPMLAEIADGQVGVDLESLRHALEVFGALYHEHISLEEGFIYPEAKRRAAAAQTAREQRLATGG</sequence>
<name>A0AA95NBY2_9BURK</name>
<evidence type="ECO:0000313" key="3">
    <source>
        <dbReference type="Proteomes" id="UP001177769"/>
    </source>
</evidence>
<dbReference type="EMBL" id="CP116346">
    <property type="protein sequence ID" value="WIT12330.1"/>
    <property type="molecule type" value="Genomic_DNA"/>
</dbReference>
<protein>
    <submittedName>
        <fullName evidence="2">Hemerythrin domain-containing protein</fullName>
    </submittedName>
</protein>
<dbReference type="InterPro" id="IPR012312">
    <property type="entry name" value="Hemerythrin-like"/>
</dbReference>
<dbReference type="AlphaFoldDB" id="A0AA95NBY2"/>
<dbReference type="KEGG" id="pais:PFX98_01620"/>
<dbReference type="Pfam" id="PF01814">
    <property type="entry name" value="Hemerythrin"/>
    <property type="match status" value="1"/>
</dbReference>
<gene>
    <name evidence="2" type="ORF">PFX98_01620</name>
</gene>
<evidence type="ECO:0000313" key="2">
    <source>
        <dbReference type="EMBL" id="WIT12330.1"/>
    </source>
</evidence>
<accession>A0AA95NBY2</accession>
<keyword evidence="3" id="KW-1185">Reference proteome</keyword>
<dbReference type="Proteomes" id="UP001177769">
    <property type="component" value="Chromosome"/>
</dbReference>
<reference evidence="2" key="1">
    <citation type="submission" date="2023-01" db="EMBL/GenBank/DDBJ databases">
        <title>Whole genome sequence of Paucibacter sp. S2-9 isolated from pond sediment.</title>
        <authorList>
            <person name="Jung J.Y."/>
        </authorList>
    </citation>
    <scope>NUCLEOTIDE SEQUENCE</scope>
    <source>
        <strain evidence="2">S2-9</strain>
    </source>
</reference>
<organism evidence="2 3">
    <name type="scientific">Paucibacter sediminis</name>
    <dbReference type="NCBI Taxonomy" id="3019553"/>
    <lineage>
        <taxon>Bacteria</taxon>
        <taxon>Pseudomonadati</taxon>
        <taxon>Pseudomonadota</taxon>
        <taxon>Betaproteobacteria</taxon>
        <taxon>Burkholderiales</taxon>
        <taxon>Sphaerotilaceae</taxon>
        <taxon>Roseateles</taxon>
    </lineage>
</organism>
<evidence type="ECO:0000259" key="1">
    <source>
        <dbReference type="Pfam" id="PF01814"/>
    </source>
</evidence>
<dbReference type="Gene3D" id="1.20.120.520">
    <property type="entry name" value="nmb1532 protein domain like"/>
    <property type="match status" value="1"/>
</dbReference>
<proteinExistence type="predicted"/>
<dbReference type="RefSeq" id="WP_285233428.1">
    <property type="nucleotide sequence ID" value="NZ_CP116346.1"/>
</dbReference>
<feature type="domain" description="Hemerythrin-like" evidence="1">
    <location>
        <begin position="21"/>
        <end position="158"/>
    </location>
</feature>